<name>A0A1E5LAN6_9BACI</name>
<dbReference type="EMBL" id="MJEH01000064">
    <property type="protein sequence ID" value="OEH91152.1"/>
    <property type="molecule type" value="Genomic_DNA"/>
</dbReference>
<dbReference type="Gene3D" id="2.60.120.260">
    <property type="entry name" value="Galactose-binding domain-like"/>
    <property type="match status" value="1"/>
</dbReference>
<dbReference type="InterPro" id="IPR008979">
    <property type="entry name" value="Galactose-bd-like_sf"/>
</dbReference>
<dbReference type="OrthoDB" id="9805931at2"/>
<keyword evidence="3" id="KW-1185">Reference proteome</keyword>
<dbReference type="SUPFAM" id="SSF56973">
    <property type="entry name" value="Aerolisin/ETX pore-forming domain"/>
    <property type="match status" value="1"/>
</dbReference>
<accession>A0A1E5LAN6</accession>
<proteinExistence type="predicted"/>
<feature type="chain" id="PRO_5009180843" description="CBM-cenC domain-containing protein" evidence="1">
    <location>
        <begin position="30"/>
        <end position="506"/>
    </location>
</feature>
<dbReference type="AlphaFoldDB" id="A0A1E5LAN6"/>
<evidence type="ECO:0000313" key="2">
    <source>
        <dbReference type="EMBL" id="OEH91152.1"/>
    </source>
</evidence>
<dbReference type="Proteomes" id="UP000095209">
    <property type="component" value="Unassembled WGS sequence"/>
</dbReference>
<dbReference type="SUPFAM" id="SSF49785">
    <property type="entry name" value="Galactose-binding domain-like"/>
    <property type="match status" value="1"/>
</dbReference>
<keyword evidence="1" id="KW-0732">Signal</keyword>
<sequence length="506" mass="55684">MNKFGKFLSSAAIATTLATSSFLPSAVFAAEAATVTNQSQNVFVTPLTQSSSGIISKSKSSIYPKAPVPDLVEIFDGYDPFTYDGLPRDTKGEQWGVETMSGALLSYIPIDVYDLNKFMFNHAIMPDPDLVKKFNPNFDNYSEIFLGYVDNDGEFHSYVMGILNEQPNKKGKYGTLALNPDILPADDDSSITSDAYWERVFDSNIDYSGGTKTIVDTASSGISKTSSAEFGSTIGMKVGVEAGLGDIAKVSAEYSTSLSQSFGRSINIHESRDVQFRHTFGERFDDPYAYGVYHLIGEYRFHPSNLVKEIADNIQVWGVPGEGHYTSFYTKNIGDTKVGEGSYPYSTDDYRAIEIYENGLRIPEQNLLDQYSFNDFTDSSWSKNDVSVGFTSVTAPDGSPAQKLTPATNKSGIQQYVNINSDGNKYTFGIWLKADEPHQAQIKVQNKNNSESTGVKVDVTTDWQYFSVTSEKPFSTNDGVTVVLWPGAYNGTTDYVYASGAKLIKE</sequence>
<gene>
    <name evidence="2" type="ORF">BFG57_07230</name>
</gene>
<reference evidence="2 3" key="1">
    <citation type="submission" date="2016-08" db="EMBL/GenBank/DDBJ databases">
        <title>Genome of Bacillus solimangrovi GH2-4.</title>
        <authorList>
            <person name="Lim S."/>
            <person name="Kim B.-C."/>
        </authorList>
    </citation>
    <scope>NUCLEOTIDE SEQUENCE [LARGE SCALE GENOMIC DNA]</scope>
    <source>
        <strain evidence="2 3">GH2-4</strain>
    </source>
</reference>
<evidence type="ECO:0000256" key="1">
    <source>
        <dbReference type="SAM" id="SignalP"/>
    </source>
</evidence>
<evidence type="ECO:0008006" key="4">
    <source>
        <dbReference type="Google" id="ProtNLM"/>
    </source>
</evidence>
<comment type="caution">
    <text evidence="2">The sequence shown here is derived from an EMBL/GenBank/DDBJ whole genome shotgun (WGS) entry which is preliminary data.</text>
</comment>
<organism evidence="2 3">
    <name type="scientific">Bacillus solimangrovi</name>
    <dbReference type="NCBI Taxonomy" id="1305675"/>
    <lineage>
        <taxon>Bacteria</taxon>
        <taxon>Bacillati</taxon>
        <taxon>Bacillota</taxon>
        <taxon>Bacilli</taxon>
        <taxon>Bacillales</taxon>
        <taxon>Bacillaceae</taxon>
        <taxon>Bacillus</taxon>
    </lineage>
</organism>
<protein>
    <recommendedName>
        <fullName evidence="4">CBM-cenC domain-containing protein</fullName>
    </recommendedName>
</protein>
<dbReference type="RefSeq" id="WP_069718919.1">
    <property type="nucleotide sequence ID" value="NZ_MJEH01000064.1"/>
</dbReference>
<feature type="signal peptide" evidence="1">
    <location>
        <begin position="1"/>
        <end position="29"/>
    </location>
</feature>
<evidence type="ECO:0000313" key="3">
    <source>
        <dbReference type="Proteomes" id="UP000095209"/>
    </source>
</evidence>